<name>A0ACC3DWZ3_9PEZI</name>
<accession>A0ACC3DWZ3</accession>
<evidence type="ECO:0000313" key="2">
    <source>
        <dbReference type="Proteomes" id="UP001186974"/>
    </source>
</evidence>
<protein>
    <submittedName>
        <fullName evidence="1">Uncharacterized protein</fullName>
    </submittedName>
</protein>
<organism evidence="1 2">
    <name type="scientific">Coniosporium uncinatum</name>
    <dbReference type="NCBI Taxonomy" id="93489"/>
    <lineage>
        <taxon>Eukaryota</taxon>
        <taxon>Fungi</taxon>
        <taxon>Dikarya</taxon>
        <taxon>Ascomycota</taxon>
        <taxon>Pezizomycotina</taxon>
        <taxon>Dothideomycetes</taxon>
        <taxon>Dothideomycetes incertae sedis</taxon>
        <taxon>Coniosporium</taxon>
    </lineage>
</organism>
<evidence type="ECO:0000313" key="1">
    <source>
        <dbReference type="EMBL" id="KAK3081234.1"/>
    </source>
</evidence>
<reference evidence="1" key="1">
    <citation type="submission" date="2024-09" db="EMBL/GenBank/DDBJ databases">
        <title>Black Yeasts Isolated from many extreme environments.</title>
        <authorList>
            <person name="Coleine C."/>
            <person name="Stajich J.E."/>
            <person name="Selbmann L."/>
        </authorList>
    </citation>
    <scope>NUCLEOTIDE SEQUENCE</scope>
    <source>
        <strain evidence="1">CCFEE 5737</strain>
    </source>
</reference>
<comment type="caution">
    <text evidence="1">The sequence shown here is derived from an EMBL/GenBank/DDBJ whole genome shotgun (WGS) entry which is preliminary data.</text>
</comment>
<gene>
    <name evidence="1" type="ORF">LTS18_008848</name>
</gene>
<sequence length="334" mass="36603">MGNDGGRQVVVASQNLLLQVLTHPYSIPTRRELVKEAARNPTTAELKETRQEQQEYLWSTDPISRRPLTRPIVSDSAGKLYNKDTIIEHLLPSEDDRSKAEAEKILQGAVKSLRDVVEVQFEVDASDTSSKKETWVCPITNKTIGPGAKAVYLVPCGHAFAGAAVKEVSGEKCLQCNEPYASNDVIPILPTEETDIARLSLRAQTLKEKGLTHSLKKAPGSSKKRKKNADVEEKQANGVATVVKLKGTANNSDDSEAPKLVPTSKVSDSGIKNASTASLTVKVLQEQEARNKKRKLAGNNNLNSLYSSRDPTKPMAKNSDYMSRGFYIPAHQKR</sequence>
<keyword evidence="2" id="KW-1185">Reference proteome</keyword>
<dbReference type="EMBL" id="JAWDJW010000235">
    <property type="protein sequence ID" value="KAK3081234.1"/>
    <property type="molecule type" value="Genomic_DNA"/>
</dbReference>
<proteinExistence type="predicted"/>
<dbReference type="Proteomes" id="UP001186974">
    <property type="component" value="Unassembled WGS sequence"/>
</dbReference>